<keyword evidence="6" id="KW-0732">Signal</keyword>
<name>A0AAD6TRZ0_9AGAR</name>
<dbReference type="GO" id="GO:0140662">
    <property type="term" value="F:ATP-dependent protein folding chaperone"/>
    <property type="evidence" value="ECO:0007669"/>
    <property type="project" value="InterPro"/>
</dbReference>
<evidence type="ECO:0000256" key="4">
    <source>
        <dbReference type="ARBA" id="ARBA00023186"/>
    </source>
</evidence>
<feature type="chain" id="PRO_5042290837" evidence="6">
    <location>
        <begin position="23"/>
        <end position="889"/>
    </location>
</feature>
<sequence length="889" mass="96958">MRLPVLATTLSLLSLLPRSALASVLAIDYGTDWIKASVMSPGIPFDVLLNKDSKRKMQASVGWKKTDRLFGTDAFNLASRFPSDSFSSIKYLQAAPFDSDIVSYYTSISTADVVKTARNTVALKQADGNEWSVEELVGMQFSYVKQLAEALAEEKVTDVIVTVPPFYSQFQRDAVVDAIEIAGLRTLALINDGTAVAVNYAMTRTFPTPEYHIVFDAGASSIRATVVSFSTSNSTSGTQITVAGVGYDLTTGGTELDRRLREILIEAFNTKNKRDIHEDPRGMAKLWKEAGRIKTILSANTEATATVESLAWDIDFKTKITRASFEAACEDMKDRFAKPIDDALRNAGLTLENVTSVILTGGSTRTPMIQAAVRAAVGDEKIALNVNADEAAVLGAALHGASLSRQFKTKNIKVTDINPFDIQASYLATSASPLAKPRTITTVVFPGGSKSGTKKTLTFKRKEDFVINFDYKTPVAPGFPTRFMEVEITGIAEAIANLTELGASDPVVKATLTMSESGFVSVSNAIAFGEIKDESIAGKLKGFFGAGSSSADGEESTPEKAPPRESDSSSSASATPSGASNSTPEKEKDEKNKKPTPKDNTISLNITVVFPTIPPMTVEHKKNARSRLRAIDLDEAAVARKEEARNSFESYLYRMRDLLDEENRDTPFKQCSQESERKALAAKLEESFVWLHDRGDVAETSQFLDKRNAIEILERPIVHRYQEIEAFPQALNSSQMWNWSTRLFLQDARTNMTADAAADQPSKWTTAELDALEKTLKEHEAWLDEWVEKQKKVKMNQDPVIETTEMRARAKVLETALARLVKRKVPKMAKKTKTTSETESTTASPAAETSSAATEATAAAETSTTAAGAQETVIPTPPVAPEGKPYDEL</sequence>
<feature type="region of interest" description="Disordered" evidence="5">
    <location>
        <begin position="826"/>
        <end position="889"/>
    </location>
</feature>
<dbReference type="FunFam" id="3.90.640.10:FF:000004">
    <property type="entry name" value="Heat shock 70 kDa protein 4"/>
    <property type="match status" value="1"/>
</dbReference>
<dbReference type="GO" id="GO:0005524">
    <property type="term" value="F:ATP binding"/>
    <property type="evidence" value="ECO:0007669"/>
    <property type="project" value="UniProtKB-KW"/>
</dbReference>
<dbReference type="InterPro" id="IPR013126">
    <property type="entry name" value="Hsp_70_fam"/>
</dbReference>
<evidence type="ECO:0000256" key="3">
    <source>
        <dbReference type="ARBA" id="ARBA00022840"/>
    </source>
</evidence>
<feature type="signal peptide" evidence="6">
    <location>
        <begin position="1"/>
        <end position="22"/>
    </location>
</feature>
<dbReference type="CDD" id="cd10230">
    <property type="entry name" value="ASKHA_NBD_HSP70_HYOU1"/>
    <property type="match status" value="1"/>
</dbReference>
<dbReference type="Gene3D" id="3.30.30.30">
    <property type="match status" value="1"/>
</dbReference>
<keyword evidence="3" id="KW-0067">ATP-binding</keyword>
<gene>
    <name evidence="7" type="ORF">B0H15DRAFT_866286</name>
</gene>
<dbReference type="Gene3D" id="3.30.420.40">
    <property type="match status" value="2"/>
</dbReference>
<dbReference type="Gene3D" id="3.90.640.10">
    <property type="entry name" value="Actin, Chain A, domain 4"/>
    <property type="match status" value="1"/>
</dbReference>
<protein>
    <submittedName>
        <fullName evidence="7">Hsp70 protein-domain-containing protein</fullName>
    </submittedName>
</protein>
<comment type="caution">
    <text evidence="7">The sequence shown here is derived from an EMBL/GenBank/DDBJ whole genome shotgun (WGS) entry which is preliminary data.</text>
</comment>
<keyword evidence="4" id="KW-0143">Chaperone</keyword>
<dbReference type="GO" id="GO:0034663">
    <property type="term" value="C:endoplasmic reticulum chaperone complex"/>
    <property type="evidence" value="ECO:0007669"/>
    <property type="project" value="TreeGrafter"/>
</dbReference>
<dbReference type="Gene3D" id="1.20.1270.10">
    <property type="match status" value="1"/>
</dbReference>
<reference evidence="7" key="1">
    <citation type="submission" date="2023-03" db="EMBL/GenBank/DDBJ databases">
        <title>Massive genome expansion in bonnet fungi (Mycena s.s.) driven by repeated elements and novel gene families across ecological guilds.</title>
        <authorList>
            <consortium name="Lawrence Berkeley National Laboratory"/>
            <person name="Harder C.B."/>
            <person name="Miyauchi S."/>
            <person name="Viragh M."/>
            <person name="Kuo A."/>
            <person name="Thoen E."/>
            <person name="Andreopoulos B."/>
            <person name="Lu D."/>
            <person name="Skrede I."/>
            <person name="Drula E."/>
            <person name="Henrissat B."/>
            <person name="Morin E."/>
            <person name="Kohler A."/>
            <person name="Barry K."/>
            <person name="LaButti K."/>
            <person name="Morin E."/>
            <person name="Salamov A."/>
            <person name="Lipzen A."/>
            <person name="Mereny Z."/>
            <person name="Hegedus B."/>
            <person name="Baldrian P."/>
            <person name="Stursova M."/>
            <person name="Weitz H."/>
            <person name="Taylor A."/>
            <person name="Grigoriev I.V."/>
            <person name="Nagy L.G."/>
            <person name="Martin F."/>
            <person name="Kauserud H."/>
        </authorList>
    </citation>
    <scope>NUCLEOTIDE SEQUENCE</scope>
    <source>
        <strain evidence="7">CBHHK173m</strain>
    </source>
</reference>
<feature type="region of interest" description="Disordered" evidence="5">
    <location>
        <begin position="547"/>
        <end position="602"/>
    </location>
</feature>
<evidence type="ECO:0000256" key="2">
    <source>
        <dbReference type="ARBA" id="ARBA00022824"/>
    </source>
</evidence>
<feature type="compositionally biased region" description="Low complexity" evidence="5">
    <location>
        <begin position="835"/>
        <end position="872"/>
    </location>
</feature>
<evidence type="ECO:0000313" key="7">
    <source>
        <dbReference type="EMBL" id="KAJ7075664.1"/>
    </source>
</evidence>
<feature type="compositionally biased region" description="Basic and acidic residues" evidence="5">
    <location>
        <begin position="584"/>
        <end position="597"/>
    </location>
</feature>
<dbReference type="SUPFAM" id="SSF100934">
    <property type="entry name" value="Heat shock protein 70kD (HSP70), C-terminal subdomain"/>
    <property type="match status" value="1"/>
</dbReference>
<keyword evidence="2" id="KW-0256">Endoplasmic reticulum</keyword>
<accession>A0AAD6TRZ0</accession>
<feature type="compositionally biased region" description="Low complexity" evidence="5">
    <location>
        <begin position="568"/>
        <end position="583"/>
    </location>
</feature>
<evidence type="ECO:0000256" key="5">
    <source>
        <dbReference type="SAM" id="MobiDB-lite"/>
    </source>
</evidence>
<evidence type="ECO:0000256" key="1">
    <source>
        <dbReference type="ARBA" id="ARBA00022741"/>
    </source>
</evidence>
<dbReference type="AlphaFoldDB" id="A0AAD6TRZ0"/>
<feature type="compositionally biased region" description="Basic and acidic residues" evidence="5">
    <location>
        <begin position="557"/>
        <end position="567"/>
    </location>
</feature>
<dbReference type="PANTHER" id="PTHR45639:SF3">
    <property type="entry name" value="HYPOXIA UP-REGULATED PROTEIN 1"/>
    <property type="match status" value="1"/>
</dbReference>
<proteinExistence type="predicted"/>
<evidence type="ECO:0000313" key="8">
    <source>
        <dbReference type="Proteomes" id="UP001222325"/>
    </source>
</evidence>
<evidence type="ECO:0000256" key="6">
    <source>
        <dbReference type="SAM" id="SignalP"/>
    </source>
</evidence>
<dbReference type="InterPro" id="IPR029048">
    <property type="entry name" value="HSP70_C_sf"/>
</dbReference>
<dbReference type="PANTHER" id="PTHR45639">
    <property type="entry name" value="HSC70CB, ISOFORM G-RELATED"/>
    <property type="match status" value="1"/>
</dbReference>
<organism evidence="7 8">
    <name type="scientific">Mycena belliarum</name>
    <dbReference type="NCBI Taxonomy" id="1033014"/>
    <lineage>
        <taxon>Eukaryota</taxon>
        <taxon>Fungi</taxon>
        <taxon>Dikarya</taxon>
        <taxon>Basidiomycota</taxon>
        <taxon>Agaricomycotina</taxon>
        <taxon>Agaricomycetes</taxon>
        <taxon>Agaricomycetidae</taxon>
        <taxon>Agaricales</taxon>
        <taxon>Marasmiineae</taxon>
        <taxon>Mycenaceae</taxon>
        <taxon>Mycena</taxon>
    </lineage>
</organism>
<dbReference type="Proteomes" id="UP001222325">
    <property type="component" value="Unassembled WGS sequence"/>
</dbReference>
<dbReference type="SUPFAM" id="SSF53067">
    <property type="entry name" value="Actin-like ATPase domain"/>
    <property type="match status" value="2"/>
</dbReference>
<dbReference type="EMBL" id="JARJCN010000091">
    <property type="protein sequence ID" value="KAJ7075664.1"/>
    <property type="molecule type" value="Genomic_DNA"/>
</dbReference>
<dbReference type="PRINTS" id="PR00301">
    <property type="entry name" value="HEATSHOCK70"/>
</dbReference>
<dbReference type="InterPro" id="IPR029047">
    <property type="entry name" value="HSP70_peptide-bd_sf"/>
</dbReference>
<dbReference type="GO" id="GO:0030968">
    <property type="term" value="P:endoplasmic reticulum unfolded protein response"/>
    <property type="evidence" value="ECO:0007669"/>
    <property type="project" value="TreeGrafter"/>
</dbReference>
<dbReference type="Gene3D" id="2.60.34.10">
    <property type="entry name" value="Substrate Binding Domain Of DNAk, Chain A, domain 1"/>
    <property type="match status" value="1"/>
</dbReference>
<dbReference type="Pfam" id="PF00012">
    <property type="entry name" value="HSP70"/>
    <property type="match status" value="1"/>
</dbReference>
<dbReference type="InterPro" id="IPR043129">
    <property type="entry name" value="ATPase_NBD"/>
</dbReference>
<keyword evidence="8" id="KW-1185">Reference proteome</keyword>
<keyword evidence="1" id="KW-0547">Nucleotide-binding</keyword>